<dbReference type="EMBL" id="VTAW01000013">
    <property type="protein sequence ID" value="TYT61876.1"/>
    <property type="molecule type" value="Genomic_DNA"/>
</dbReference>
<dbReference type="FunFam" id="3.40.640.10:FF:000033">
    <property type="entry name" value="Aspartate aminotransferase"/>
    <property type="match status" value="1"/>
</dbReference>
<reference evidence="9 10" key="1">
    <citation type="submission" date="2019-08" db="EMBL/GenBank/DDBJ databases">
        <title>Archaea genome.</title>
        <authorList>
            <person name="Kajale S."/>
            <person name="Shouche Y."/>
            <person name="Deshpande N."/>
            <person name="Sharma A."/>
        </authorList>
    </citation>
    <scope>NUCLEOTIDE SEQUENCE [LARGE SCALE GENOMIC DNA]</scope>
    <source>
        <strain evidence="9 10">ESP3B_9</strain>
    </source>
</reference>
<evidence type="ECO:0000256" key="3">
    <source>
        <dbReference type="ARBA" id="ARBA00011738"/>
    </source>
</evidence>
<evidence type="ECO:0000256" key="5">
    <source>
        <dbReference type="ARBA" id="ARBA00022679"/>
    </source>
</evidence>
<dbReference type="PROSITE" id="PS00105">
    <property type="entry name" value="AA_TRANSFER_CLASS_1"/>
    <property type="match status" value="1"/>
</dbReference>
<dbReference type="GO" id="GO:0008483">
    <property type="term" value="F:transaminase activity"/>
    <property type="evidence" value="ECO:0007669"/>
    <property type="project" value="UniProtKB-KW"/>
</dbReference>
<feature type="domain" description="Aminotransferase class I/classII large" evidence="8">
    <location>
        <begin position="29"/>
        <end position="386"/>
    </location>
</feature>
<evidence type="ECO:0000313" key="10">
    <source>
        <dbReference type="Proteomes" id="UP000324104"/>
    </source>
</evidence>
<organism evidence="9 10">
    <name type="scientific">Natrialba swarupiae</name>
    <dbReference type="NCBI Taxonomy" id="2448032"/>
    <lineage>
        <taxon>Archaea</taxon>
        <taxon>Methanobacteriati</taxon>
        <taxon>Methanobacteriota</taxon>
        <taxon>Stenosarchaea group</taxon>
        <taxon>Halobacteria</taxon>
        <taxon>Halobacteriales</taxon>
        <taxon>Natrialbaceae</taxon>
        <taxon>Natrialba</taxon>
    </lineage>
</organism>
<name>A0A5D5AJM2_9EURY</name>
<evidence type="ECO:0000256" key="7">
    <source>
        <dbReference type="RuleBase" id="RU000481"/>
    </source>
</evidence>
<keyword evidence="5 7" id="KW-0808">Transferase</keyword>
<dbReference type="RefSeq" id="WP_149081668.1">
    <property type="nucleotide sequence ID" value="NZ_VTAW01000013.1"/>
</dbReference>
<dbReference type="Pfam" id="PF00155">
    <property type="entry name" value="Aminotran_1_2"/>
    <property type="match status" value="1"/>
</dbReference>
<dbReference type="InterPro" id="IPR004839">
    <property type="entry name" value="Aminotransferase_I/II_large"/>
</dbReference>
<keyword evidence="6" id="KW-0663">Pyridoxal phosphate</keyword>
<dbReference type="EC" id="2.6.1.-" evidence="7"/>
<evidence type="ECO:0000256" key="1">
    <source>
        <dbReference type="ARBA" id="ARBA00001933"/>
    </source>
</evidence>
<comment type="similarity">
    <text evidence="2 7">Belongs to the class-I pyridoxal-phosphate-dependent aminotransferase family.</text>
</comment>
<keyword evidence="10" id="KW-1185">Reference proteome</keyword>
<evidence type="ECO:0000256" key="2">
    <source>
        <dbReference type="ARBA" id="ARBA00007441"/>
    </source>
</evidence>
<comment type="cofactor">
    <cofactor evidence="1 7">
        <name>pyridoxal 5'-phosphate</name>
        <dbReference type="ChEBI" id="CHEBI:597326"/>
    </cofactor>
</comment>
<dbReference type="CDD" id="cd00609">
    <property type="entry name" value="AAT_like"/>
    <property type="match status" value="1"/>
</dbReference>
<dbReference type="Gene3D" id="3.40.640.10">
    <property type="entry name" value="Type I PLP-dependent aspartate aminotransferase-like (Major domain)"/>
    <property type="match status" value="1"/>
</dbReference>
<keyword evidence="4 7" id="KW-0032">Aminotransferase</keyword>
<evidence type="ECO:0000259" key="8">
    <source>
        <dbReference type="Pfam" id="PF00155"/>
    </source>
</evidence>
<dbReference type="SUPFAM" id="SSF53383">
    <property type="entry name" value="PLP-dependent transferases"/>
    <property type="match status" value="1"/>
</dbReference>
<dbReference type="Proteomes" id="UP000324104">
    <property type="component" value="Unassembled WGS sequence"/>
</dbReference>
<protein>
    <recommendedName>
        <fullName evidence="7">Aminotransferase</fullName>
        <ecNumber evidence="7">2.6.1.-</ecNumber>
    </recommendedName>
</protein>
<evidence type="ECO:0000256" key="4">
    <source>
        <dbReference type="ARBA" id="ARBA00022576"/>
    </source>
</evidence>
<gene>
    <name evidence="9" type="ORF">FYC77_11610</name>
</gene>
<dbReference type="InterPro" id="IPR015422">
    <property type="entry name" value="PyrdxlP-dep_Trfase_small"/>
</dbReference>
<dbReference type="GO" id="GO:0006520">
    <property type="term" value="P:amino acid metabolic process"/>
    <property type="evidence" value="ECO:0007669"/>
    <property type="project" value="InterPro"/>
</dbReference>
<accession>A0A5D5AJM2</accession>
<dbReference type="AlphaFoldDB" id="A0A5D5AJM2"/>
<dbReference type="Gene3D" id="3.90.1150.10">
    <property type="entry name" value="Aspartate Aminotransferase, domain 1"/>
    <property type="match status" value="1"/>
</dbReference>
<evidence type="ECO:0000256" key="6">
    <source>
        <dbReference type="ARBA" id="ARBA00022898"/>
    </source>
</evidence>
<comment type="caution">
    <text evidence="9">The sequence shown here is derived from an EMBL/GenBank/DDBJ whole genome shotgun (WGS) entry which is preliminary data.</text>
</comment>
<dbReference type="InterPro" id="IPR015424">
    <property type="entry name" value="PyrdxlP-dep_Trfase"/>
</dbReference>
<dbReference type="InterPro" id="IPR015421">
    <property type="entry name" value="PyrdxlP-dep_Trfase_major"/>
</dbReference>
<proteinExistence type="inferred from homology"/>
<sequence>MTIELSDRVNAVPPSGIRRFFEIAEERDDVISLGVGEPDFSTPWAARDAAIASLEQGKTSYTANRGKRELREAIADYAADRFDLGYDPDEEIIVTAGASEAVDLAFRALVDPGDTVAIAQPSYISYEPGVVFAGGEVLPVPTREEDEFRLTVETLEAAGASEADLLVLCYPNNPTGAIMRESDLEPVAEFAREHDLTVLSDEIYAELTYEVDGSDTSSGGTHTSIATLPGMRERTVVFNGFSKAHAMTGLRLGYALAPADVVGAMNRIHQYTMLSAPTTAQYAALEALESCDDEVKKMVDQYDRRRRFVLSRFREIGMDVFEAKGAFYCFPEVPEGWTAEEFAEAILREQGVAVVPGDVFGDGGEGHLRVSYATGLEELREALGRIEAFLEERD</sequence>
<dbReference type="PANTHER" id="PTHR46383">
    <property type="entry name" value="ASPARTATE AMINOTRANSFERASE"/>
    <property type="match status" value="1"/>
</dbReference>
<dbReference type="InterPro" id="IPR050596">
    <property type="entry name" value="AspAT/PAT-like"/>
</dbReference>
<dbReference type="PANTHER" id="PTHR46383:SF3">
    <property type="entry name" value="ASPARTATE AMINOTRANSFERASE-RELATED"/>
    <property type="match status" value="1"/>
</dbReference>
<evidence type="ECO:0000313" key="9">
    <source>
        <dbReference type="EMBL" id="TYT61876.1"/>
    </source>
</evidence>
<comment type="subunit">
    <text evidence="3">Homodimer.</text>
</comment>
<dbReference type="InterPro" id="IPR004838">
    <property type="entry name" value="NHTrfase_class1_PyrdxlP-BS"/>
</dbReference>
<dbReference type="GO" id="GO:0030170">
    <property type="term" value="F:pyridoxal phosphate binding"/>
    <property type="evidence" value="ECO:0007669"/>
    <property type="project" value="InterPro"/>
</dbReference>